<feature type="domain" description="VOC" evidence="1">
    <location>
        <begin position="1"/>
        <end position="121"/>
    </location>
</feature>
<proteinExistence type="predicted"/>
<dbReference type="RefSeq" id="WP_108108222.1">
    <property type="nucleotide sequence ID" value="NZ_QASN01000020.1"/>
</dbReference>
<accession>A0A2T5P7V4</accession>
<dbReference type="EMBL" id="QASN01000020">
    <property type="protein sequence ID" value="PTU73777.1"/>
    <property type="molecule type" value="Genomic_DNA"/>
</dbReference>
<protein>
    <submittedName>
        <fullName evidence="2">Glyoxalase/bleomycin resistance/extradiol dioxygenase family protein</fullName>
    </submittedName>
</protein>
<dbReference type="InterPro" id="IPR037523">
    <property type="entry name" value="VOC_core"/>
</dbReference>
<keyword evidence="2" id="KW-0560">Oxidoreductase</keyword>
<dbReference type="OrthoDB" id="9797663at2"/>
<keyword evidence="2" id="KW-0223">Dioxygenase</keyword>
<gene>
    <name evidence="2" type="ORF">DBO85_15865</name>
</gene>
<keyword evidence="3" id="KW-1185">Reference proteome</keyword>
<dbReference type="Gene3D" id="3.30.720.110">
    <property type="match status" value="1"/>
</dbReference>
<organism evidence="2 3">
    <name type="scientific">Pseudomonas mangrovi</name>
    <dbReference type="NCBI Taxonomy" id="2161748"/>
    <lineage>
        <taxon>Bacteria</taxon>
        <taxon>Pseudomonadati</taxon>
        <taxon>Pseudomonadota</taxon>
        <taxon>Gammaproteobacteria</taxon>
        <taxon>Pseudomonadales</taxon>
        <taxon>Pseudomonadaceae</taxon>
        <taxon>Pseudomonas</taxon>
    </lineage>
</organism>
<dbReference type="Gene3D" id="3.30.720.120">
    <property type="match status" value="1"/>
</dbReference>
<evidence type="ECO:0000259" key="1">
    <source>
        <dbReference type="PROSITE" id="PS51819"/>
    </source>
</evidence>
<dbReference type="GO" id="GO:0051213">
    <property type="term" value="F:dioxygenase activity"/>
    <property type="evidence" value="ECO:0007669"/>
    <property type="project" value="UniProtKB-KW"/>
</dbReference>
<dbReference type="InterPro" id="IPR029068">
    <property type="entry name" value="Glyas_Bleomycin-R_OHBP_Dase"/>
</dbReference>
<dbReference type="AlphaFoldDB" id="A0A2T5P7V4"/>
<dbReference type="Proteomes" id="UP000244064">
    <property type="component" value="Unassembled WGS sequence"/>
</dbReference>
<evidence type="ECO:0000313" key="3">
    <source>
        <dbReference type="Proteomes" id="UP000244064"/>
    </source>
</evidence>
<dbReference type="Pfam" id="PF00903">
    <property type="entry name" value="Glyoxalase"/>
    <property type="match status" value="1"/>
</dbReference>
<sequence>MKIWTGIITTQVAASREFYNRVFDAQTLYQGDDDWIVLLQIGDSELAFMQPGLETQGAMFRPCFEGKGIWLTFEVADAAAEQARLQALDIPIAQSLRDEPWGDRHFVVMDPNGVALDLVQRIA</sequence>
<dbReference type="SUPFAM" id="SSF54593">
    <property type="entry name" value="Glyoxalase/Bleomycin resistance protein/Dihydroxybiphenyl dioxygenase"/>
    <property type="match status" value="1"/>
</dbReference>
<comment type="caution">
    <text evidence="2">The sequence shown here is derived from an EMBL/GenBank/DDBJ whole genome shotgun (WGS) entry which is preliminary data.</text>
</comment>
<name>A0A2T5P7V4_9PSED</name>
<dbReference type="PROSITE" id="PS51819">
    <property type="entry name" value="VOC"/>
    <property type="match status" value="1"/>
</dbReference>
<dbReference type="InterPro" id="IPR004360">
    <property type="entry name" value="Glyas_Fos-R_dOase_dom"/>
</dbReference>
<reference evidence="2 3" key="1">
    <citation type="submission" date="2018-04" db="EMBL/GenBank/DDBJ databases">
        <title>Pseudomonas sp. nov., isolated from mangrove soil.</title>
        <authorList>
            <person name="Chen C."/>
        </authorList>
    </citation>
    <scope>NUCLEOTIDE SEQUENCE [LARGE SCALE GENOMIC DNA]</scope>
    <source>
        <strain evidence="2 3">TC-11</strain>
    </source>
</reference>
<evidence type="ECO:0000313" key="2">
    <source>
        <dbReference type="EMBL" id="PTU73777.1"/>
    </source>
</evidence>